<keyword evidence="5 6" id="KW-0472">Membrane</keyword>
<proteinExistence type="predicted"/>
<evidence type="ECO:0000256" key="6">
    <source>
        <dbReference type="SAM" id="Phobius"/>
    </source>
</evidence>
<evidence type="ECO:0000256" key="4">
    <source>
        <dbReference type="ARBA" id="ARBA00022989"/>
    </source>
</evidence>
<comment type="caution">
    <text evidence="7">The sequence shown here is derived from an EMBL/GenBank/DDBJ whole genome shotgun (WGS) entry which is preliminary data.</text>
</comment>
<feature type="transmembrane region" description="Helical" evidence="6">
    <location>
        <begin position="27"/>
        <end position="46"/>
    </location>
</feature>
<evidence type="ECO:0000256" key="2">
    <source>
        <dbReference type="ARBA" id="ARBA00022475"/>
    </source>
</evidence>
<gene>
    <name evidence="7" type="ORF">MMF98_15650</name>
</gene>
<dbReference type="EMBL" id="JALGBI010000002">
    <property type="protein sequence ID" value="MCJ0764652.1"/>
    <property type="molecule type" value="Genomic_DNA"/>
</dbReference>
<reference evidence="7" key="1">
    <citation type="submission" date="2022-03" db="EMBL/GenBank/DDBJ databases">
        <authorList>
            <person name="Woo C.Y."/>
        </authorList>
    </citation>
    <scope>NUCLEOTIDE SEQUENCE</scope>
    <source>
        <strain evidence="7">CYS-02</strain>
    </source>
</reference>
<name>A0A9X1VWF2_9BURK</name>
<evidence type="ECO:0000256" key="3">
    <source>
        <dbReference type="ARBA" id="ARBA00022692"/>
    </source>
</evidence>
<dbReference type="Pfam" id="PF03788">
    <property type="entry name" value="LrgA"/>
    <property type="match status" value="1"/>
</dbReference>
<sequence length="116" mass="12336">MLALRGFTWLLLLQSIGELLARGLSLPFPGPVVGMILLLGALRWPLVREPVAACADFLLSHLSLLFVPVGVGVVANLSLLSQYGGRMLAVIVLSTWAGLAATALVLYLLREKADDA</sequence>
<protein>
    <submittedName>
        <fullName evidence="7">CidA/LrgA family protein</fullName>
    </submittedName>
</protein>
<comment type="subcellular location">
    <subcellularLocation>
        <location evidence="1">Cell membrane</location>
        <topology evidence="1">Multi-pass membrane protein</topology>
    </subcellularLocation>
</comment>
<keyword evidence="3 6" id="KW-0812">Transmembrane</keyword>
<dbReference type="InterPro" id="IPR005538">
    <property type="entry name" value="LrgA/CidA"/>
</dbReference>
<evidence type="ECO:0000313" key="7">
    <source>
        <dbReference type="EMBL" id="MCJ0764652.1"/>
    </source>
</evidence>
<dbReference type="AlphaFoldDB" id="A0A9X1VWF2"/>
<organism evidence="7 8">
    <name type="scientific">Variovorax terrae</name>
    <dbReference type="NCBI Taxonomy" id="2923278"/>
    <lineage>
        <taxon>Bacteria</taxon>
        <taxon>Pseudomonadati</taxon>
        <taxon>Pseudomonadota</taxon>
        <taxon>Betaproteobacteria</taxon>
        <taxon>Burkholderiales</taxon>
        <taxon>Comamonadaceae</taxon>
        <taxon>Variovorax</taxon>
    </lineage>
</organism>
<keyword evidence="8" id="KW-1185">Reference proteome</keyword>
<dbReference type="GO" id="GO:0005886">
    <property type="term" value="C:plasma membrane"/>
    <property type="evidence" value="ECO:0007669"/>
    <property type="project" value="UniProtKB-SubCell"/>
</dbReference>
<dbReference type="PANTHER" id="PTHR33931">
    <property type="entry name" value="HOLIN-LIKE PROTEIN CIDA-RELATED"/>
    <property type="match status" value="1"/>
</dbReference>
<dbReference type="Proteomes" id="UP001139447">
    <property type="component" value="Unassembled WGS sequence"/>
</dbReference>
<dbReference type="PANTHER" id="PTHR33931:SF2">
    <property type="entry name" value="HOLIN-LIKE PROTEIN CIDA"/>
    <property type="match status" value="1"/>
</dbReference>
<feature type="transmembrane region" description="Helical" evidence="6">
    <location>
        <begin position="87"/>
        <end position="109"/>
    </location>
</feature>
<keyword evidence="4 6" id="KW-1133">Transmembrane helix</keyword>
<evidence type="ECO:0000256" key="1">
    <source>
        <dbReference type="ARBA" id="ARBA00004651"/>
    </source>
</evidence>
<keyword evidence="2" id="KW-1003">Cell membrane</keyword>
<dbReference type="RefSeq" id="WP_243307548.1">
    <property type="nucleotide sequence ID" value="NZ_JALGBI010000002.1"/>
</dbReference>
<evidence type="ECO:0000256" key="5">
    <source>
        <dbReference type="ARBA" id="ARBA00023136"/>
    </source>
</evidence>
<accession>A0A9X1VWF2</accession>
<evidence type="ECO:0000313" key="8">
    <source>
        <dbReference type="Proteomes" id="UP001139447"/>
    </source>
</evidence>
<feature type="transmembrane region" description="Helical" evidence="6">
    <location>
        <begin position="58"/>
        <end position="81"/>
    </location>
</feature>